<dbReference type="Proteomes" id="UP001604277">
    <property type="component" value="Unassembled WGS sequence"/>
</dbReference>
<comment type="caution">
    <text evidence="2">The sequence shown here is derived from an EMBL/GenBank/DDBJ whole genome shotgun (WGS) entry which is preliminary data.</text>
</comment>
<sequence>MAVVNDYRTSKQEQIAMEERWIKHYSSFHRILLVGEGDFSFSLCLAKAFGSASNIVASSLDSYDVLIMKYKEANSNLDDLKNMGASILHGVDATKMNHRSDLGKQKFDRIIFNLPHAGFHGQEMLPHVIRLHRKLLRGFFRNARGMLQENGEVHVSHKTKRPYSEWKIEDLAAEYSLTLIECSDFKIEDYPGYKHKRGDGSRCDKPFSLGKCRTFKFTFCTAAGKMRRVGGRELNIVQFQEIPVLTEQHSTSFDRQLPLCRFTHMNDVPLYTGLIPQAQIRNACIGIFDRYLNHVEETFGRTSYDVHGSLNDALRLGFEQYMREGHGRPLSGYIDILEDLHHLSILRSQWLIRMLSLLDMQQ</sequence>
<evidence type="ECO:0000313" key="2">
    <source>
        <dbReference type="EMBL" id="KAL2456218.1"/>
    </source>
</evidence>
<evidence type="ECO:0000259" key="1">
    <source>
        <dbReference type="Pfam" id="PF10354"/>
    </source>
</evidence>
<dbReference type="AlphaFoldDB" id="A0ABD1NYP1"/>
<dbReference type="FunFam" id="3.40.50.150:FF:000440">
    <property type="entry name" value="Os09g0479300 protein"/>
    <property type="match status" value="1"/>
</dbReference>
<dbReference type="PANTHER" id="PTHR11538:SF26">
    <property type="entry name" value="FERREDOXIN-FOLD ANTICODON-BINDING DOMAIN-CONTAINING PROTEIN 1"/>
    <property type="match status" value="1"/>
</dbReference>
<organism evidence="2 3">
    <name type="scientific">Forsythia ovata</name>
    <dbReference type="NCBI Taxonomy" id="205694"/>
    <lineage>
        <taxon>Eukaryota</taxon>
        <taxon>Viridiplantae</taxon>
        <taxon>Streptophyta</taxon>
        <taxon>Embryophyta</taxon>
        <taxon>Tracheophyta</taxon>
        <taxon>Spermatophyta</taxon>
        <taxon>Magnoliopsida</taxon>
        <taxon>eudicotyledons</taxon>
        <taxon>Gunneridae</taxon>
        <taxon>Pentapetalae</taxon>
        <taxon>asterids</taxon>
        <taxon>lamiids</taxon>
        <taxon>Lamiales</taxon>
        <taxon>Oleaceae</taxon>
        <taxon>Forsythieae</taxon>
        <taxon>Forsythia</taxon>
    </lineage>
</organism>
<dbReference type="Gene3D" id="3.40.50.150">
    <property type="entry name" value="Vaccinia Virus protein VP39"/>
    <property type="match status" value="1"/>
</dbReference>
<dbReference type="PANTHER" id="PTHR11538">
    <property type="entry name" value="PHENYLALANYL-TRNA SYNTHETASE"/>
    <property type="match status" value="1"/>
</dbReference>
<gene>
    <name evidence="2" type="ORF">Fot_57013</name>
</gene>
<dbReference type="InterPro" id="IPR019446">
    <property type="entry name" value="BMT5-like"/>
</dbReference>
<dbReference type="SUPFAM" id="SSF53335">
    <property type="entry name" value="S-adenosyl-L-methionine-dependent methyltransferases"/>
    <property type="match status" value="1"/>
</dbReference>
<protein>
    <recommendedName>
        <fullName evidence="1">25S rRNA (uridine-N(3))-methyltransferase BMT5-like domain-containing protein</fullName>
    </recommendedName>
</protein>
<name>A0ABD1NYP1_9LAMI</name>
<feature type="domain" description="25S rRNA (uridine-N(3))-methyltransferase BMT5-like" evidence="1">
    <location>
        <begin position="32"/>
        <end position="197"/>
    </location>
</feature>
<dbReference type="InterPro" id="IPR029063">
    <property type="entry name" value="SAM-dependent_MTases_sf"/>
</dbReference>
<proteinExistence type="predicted"/>
<dbReference type="Pfam" id="PF10354">
    <property type="entry name" value="BMT5-like"/>
    <property type="match status" value="1"/>
</dbReference>
<evidence type="ECO:0000313" key="3">
    <source>
        <dbReference type="Proteomes" id="UP001604277"/>
    </source>
</evidence>
<accession>A0ABD1NYP1</accession>
<keyword evidence="3" id="KW-1185">Reference proteome</keyword>
<reference evidence="3" key="1">
    <citation type="submission" date="2024-07" db="EMBL/GenBank/DDBJ databases">
        <title>Two chromosome-level genome assemblies of Korean endemic species Abeliophyllum distichum and Forsythia ovata (Oleaceae).</title>
        <authorList>
            <person name="Jang H."/>
        </authorList>
    </citation>
    <scope>NUCLEOTIDE SEQUENCE [LARGE SCALE GENOMIC DNA]</scope>
</reference>
<dbReference type="EMBL" id="JBFOLJ010000076">
    <property type="protein sequence ID" value="KAL2456218.1"/>
    <property type="molecule type" value="Genomic_DNA"/>
</dbReference>